<name>A0ABT9JP75_9PROT</name>
<keyword evidence="3" id="KW-1185">Reference proteome</keyword>
<sequence length="151" mass="16385">MLFLLLILVLVFLLNSLILFLSSRILALDNVTFGRSMAAQVAVFISIIVYAVCIVLLGIDEENPLHAIVMLPLVSLIYAWILGVSVVQGFLLNVITAVIAAVLYFSLIYMVGVDNLVPDNLSAMVPELVDHTEAEPENGQELLSGQSVISD</sequence>
<keyword evidence="1" id="KW-1133">Transmembrane helix</keyword>
<evidence type="ECO:0000313" key="3">
    <source>
        <dbReference type="Proteomes" id="UP001225906"/>
    </source>
</evidence>
<protein>
    <submittedName>
        <fullName evidence="2">Uncharacterized protein</fullName>
    </submittedName>
</protein>
<feature type="transmembrane region" description="Helical" evidence="1">
    <location>
        <begin position="90"/>
        <end position="111"/>
    </location>
</feature>
<gene>
    <name evidence="2" type="ORF">Q9291_00880</name>
</gene>
<feature type="transmembrane region" description="Helical" evidence="1">
    <location>
        <begin position="37"/>
        <end position="58"/>
    </location>
</feature>
<dbReference type="EMBL" id="JAVCAP010000001">
    <property type="protein sequence ID" value="MDP8566389.1"/>
    <property type="molecule type" value="Genomic_DNA"/>
</dbReference>
<evidence type="ECO:0000256" key="1">
    <source>
        <dbReference type="SAM" id="Phobius"/>
    </source>
</evidence>
<comment type="caution">
    <text evidence="2">The sequence shown here is derived from an EMBL/GenBank/DDBJ whole genome shotgun (WGS) entry which is preliminary data.</text>
</comment>
<keyword evidence="1" id="KW-0472">Membrane</keyword>
<dbReference type="Proteomes" id="UP001225906">
    <property type="component" value="Unassembled WGS sequence"/>
</dbReference>
<keyword evidence="1" id="KW-0812">Transmembrane</keyword>
<dbReference type="RefSeq" id="WP_306388095.1">
    <property type="nucleotide sequence ID" value="NZ_JAVCAP010000001.1"/>
</dbReference>
<accession>A0ABT9JP75</accession>
<feature type="transmembrane region" description="Helical" evidence="1">
    <location>
        <begin position="65"/>
        <end position="84"/>
    </location>
</feature>
<organism evidence="2 3">
    <name type="scientific">Methylophilus aquaticus</name>
    <dbReference type="NCBI Taxonomy" id="1971610"/>
    <lineage>
        <taxon>Bacteria</taxon>
        <taxon>Pseudomonadati</taxon>
        <taxon>Pseudomonadota</taxon>
        <taxon>Betaproteobacteria</taxon>
        <taxon>Nitrosomonadales</taxon>
        <taxon>Methylophilaceae</taxon>
        <taxon>Methylophilus</taxon>
    </lineage>
</organism>
<evidence type="ECO:0000313" key="2">
    <source>
        <dbReference type="EMBL" id="MDP8566389.1"/>
    </source>
</evidence>
<proteinExistence type="predicted"/>
<reference evidence="3" key="1">
    <citation type="journal article" date="2019" name="Int. J. Syst. Evol. Microbiol.">
        <title>The Global Catalogue of Microorganisms (GCM) 10K type strain sequencing project: providing services to taxonomists for standard genome sequencing and annotation.</title>
        <authorList>
            <consortium name="The Broad Institute Genomics Platform"/>
            <consortium name="The Broad Institute Genome Sequencing Center for Infectious Disease"/>
            <person name="Wu L."/>
            <person name="Ma J."/>
        </authorList>
    </citation>
    <scope>NUCLEOTIDE SEQUENCE [LARGE SCALE GENOMIC DNA]</scope>
    <source>
        <strain evidence="3">VKM B-3159</strain>
    </source>
</reference>